<dbReference type="AlphaFoldDB" id="A0A9W6LZF1"/>
<proteinExistence type="predicted"/>
<name>A0A9W6LZF1_9MICO</name>
<dbReference type="InterPro" id="IPR051922">
    <property type="entry name" value="Bact_Sporulation_Assoc"/>
</dbReference>
<evidence type="ECO:0000313" key="2">
    <source>
        <dbReference type="EMBL" id="GLJ75554.1"/>
    </source>
</evidence>
<accession>A0A9W6LZF1</accession>
<feature type="chain" id="PRO_5040995205" description="Cell wall-binding repeat-containing protein" evidence="1">
    <location>
        <begin position="29"/>
        <end position="690"/>
    </location>
</feature>
<sequence>MLTRPARTRLIAAFLTAIALALGTLTIAAPAERADAAVASAFTPGYLISDDNFYNGNAIDVPTIQTFLNAEVPTCRSGYTCLKSYTQATVSRPADAMCAAYAGASLESAATIVYKVGRACGISQKALIVLLEKEQSLVTDSWPTSGQYRKATGYGCPDTSACDARYYGFYNQVYMAAWQFKRYGNPPGTSQAFTRYPVGKVSSILYNVPDSKCGASNVLVKNAATAALYYYTPYQPNAAALANLYGTGDTCSAYGNRNFWRLYSDWFGSPTASTAPIGMYDTATLGATAYTLTGWAIDKSSVQKSINVRITLNTPAGTTTTTVAANTSRPDVGAAYPGAGNAHGFVVSVPRNNANGQFMACVTAIAAPGNPAGDTNFGCKNTFYSPAVKGSPVVSRLSGADRFATSVAVSTATYPQPGVPVAYIASGTKFADALSAGPAAAAQGGPLLLVAPGGLPATIAAELRRLAPKKIVIVGGPAAVSETVAAQLRSIQPNVQRIAGVNRFETSQKVAATVFGRATAAYVASAYNFPDALSATAAAGATKKPIILIDSTAAVLDPGTAAFLSSSKIRAVAIVGGPAVIKPTMEASLKLAGSTSVRLGGSNRYGTSHLVNMDAFDAATTVYIATGLSFPDALAGAAAAGATASPLFVVPGTCVPRGIGNDIVTLGAKKVVMLGGPAALAPSINTLPPC</sequence>
<dbReference type="Pfam" id="PF04122">
    <property type="entry name" value="CW_binding_2"/>
    <property type="match status" value="3"/>
</dbReference>
<dbReference type="PANTHER" id="PTHR30032">
    <property type="entry name" value="N-ACETYLMURAMOYL-L-ALANINE AMIDASE-RELATED"/>
    <property type="match status" value="1"/>
</dbReference>
<dbReference type="PANTHER" id="PTHR30032:SF8">
    <property type="entry name" value="GERMINATION-SPECIFIC N-ACETYLMURAMOYL-L-ALANINE AMIDASE"/>
    <property type="match status" value="1"/>
</dbReference>
<organism evidence="2 3">
    <name type="scientific">Leifsonia poae</name>
    <dbReference type="NCBI Taxonomy" id="110933"/>
    <lineage>
        <taxon>Bacteria</taxon>
        <taxon>Bacillati</taxon>
        <taxon>Actinomycetota</taxon>
        <taxon>Actinomycetes</taxon>
        <taxon>Micrococcales</taxon>
        <taxon>Microbacteriaceae</taxon>
        <taxon>Leifsonia</taxon>
    </lineage>
</organism>
<dbReference type="Proteomes" id="UP001142372">
    <property type="component" value="Unassembled WGS sequence"/>
</dbReference>
<dbReference type="Gene3D" id="3.40.50.12090">
    <property type="match status" value="2"/>
</dbReference>
<keyword evidence="1" id="KW-0732">Signal</keyword>
<comment type="caution">
    <text evidence="2">The sequence shown here is derived from an EMBL/GenBank/DDBJ whole genome shotgun (WGS) entry which is preliminary data.</text>
</comment>
<keyword evidence="3" id="KW-1185">Reference proteome</keyword>
<protein>
    <recommendedName>
        <fullName evidence="4">Cell wall-binding repeat-containing protein</fullName>
    </recommendedName>
</protein>
<reference evidence="2" key="1">
    <citation type="journal article" date="2014" name="Int. J. Syst. Evol. Microbiol.">
        <title>Complete genome sequence of Corynebacterium casei LMG S-19264T (=DSM 44701T), isolated from a smear-ripened cheese.</title>
        <authorList>
            <consortium name="US DOE Joint Genome Institute (JGI-PGF)"/>
            <person name="Walter F."/>
            <person name="Albersmeier A."/>
            <person name="Kalinowski J."/>
            <person name="Ruckert C."/>
        </authorList>
    </citation>
    <scope>NUCLEOTIDE SEQUENCE</scope>
    <source>
        <strain evidence="2">VKM Ac-1401</strain>
    </source>
</reference>
<evidence type="ECO:0000313" key="3">
    <source>
        <dbReference type="Proteomes" id="UP001142372"/>
    </source>
</evidence>
<feature type="signal peptide" evidence="1">
    <location>
        <begin position="1"/>
        <end position="28"/>
    </location>
</feature>
<gene>
    <name evidence="2" type="ORF">GCM10017584_11280</name>
</gene>
<dbReference type="InterPro" id="IPR007253">
    <property type="entry name" value="Cell_wall-bd_2"/>
</dbReference>
<reference evidence="2" key="2">
    <citation type="submission" date="2023-01" db="EMBL/GenBank/DDBJ databases">
        <authorList>
            <person name="Sun Q."/>
            <person name="Evtushenko L."/>
        </authorList>
    </citation>
    <scope>NUCLEOTIDE SEQUENCE</scope>
    <source>
        <strain evidence="2">VKM Ac-1401</strain>
    </source>
</reference>
<dbReference type="RefSeq" id="WP_271176239.1">
    <property type="nucleotide sequence ID" value="NZ_BAAAJO010000004.1"/>
</dbReference>
<dbReference type="EMBL" id="BSEN01000004">
    <property type="protein sequence ID" value="GLJ75554.1"/>
    <property type="molecule type" value="Genomic_DNA"/>
</dbReference>
<evidence type="ECO:0008006" key="4">
    <source>
        <dbReference type="Google" id="ProtNLM"/>
    </source>
</evidence>
<evidence type="ECO:0000256" key="1">
    <source>
        <dbReference type="SAM" id="SignalP"/>
    </source>
</evidence>